<evidence type="ECO:0000256" key="7">
    <source>
        <dbReference type="ARBA" id="ARBA00022670"/>
    </source>
</evidence>
<dbReference type="Gene3D" id="1.25.50.20">
    <property type="match status" value="1"/>
</dbReference>
<evidence type="ECO:0000256" key="9">
    <source>
        <dbReference type="ARBA" id="ARBA00022723"/>
    </source>
</evidence>
<name>A0A8C9SGG0_SCLFO</name>
<dbReference type="Pfam" id="PF01433">
    <property type="entry name" value="Peptidase_M1"/>
    <property type="match status" value="1"/>
</dbReference>
<evidence type="ECO:0000259" key="25">
    <source>
        <dbReference type="Pfam" id="PF11838"/>
    </source>
</evidence>
<reference evidence="27" key="3">
    <citation type="submission" date="2025-09" db="UniProtKB">
        <authorList>
            <consortium name="Ensembl"/>
        </authorList>
    </citation>
    <scope>IDENTIFICATION</scope>
</reference>
<dbReference type="InterPro" id="IPR027268">
    <property type="entry name" value="Peptidase_M4/M1_CTD_sf"/>
</dbReference>
<evidence type="ECO:0000256" key="21">
    <source>
        <dbReference type="PIRSR" id="PIRSR634016-4"/>
    </source>
</evidence>
<dbReference type="SUPFAM" id="SSF63737">
    <property type="entry name" value="Leukotriene A4 hydrolase N-terminal domain"/>
    <property type="match status" value="1"/>
</dbReference>
<dbReference type="InterPro" id="IPR042097">
    <property type="entry name" value="Aminopeptidase_N-like_N_sf"/>
</dbReference>
<feature type="binding site" evidence="20">
    <location>
        <position position="391"/>
    </location>
    <ligand>
        <name>Zn(2+)</name>
        <dbReference type="ChEBI" id="CHEBI:29105"/>
        <note>catalytic</note>
    </ligand>
</feature>
<comment type="subcellular location">
    <subcellularLocation>
        <location evidence="2">Membrane</location>
        <topology evidence="2">Single-pass type II membrane protein</topology>
    </subcellularLocation>
</comment>
<dbReference type="Gene3D" id="2.60.40.1910">
    <property type="match status" value="1"/>
</dbReference>
<dbReference type="GO" id="GO:0005615">
    <property type="term" value="C:extracellular space"/>
    <property type="evidence" value="ECO:0007669"/>
    <property type="project" value="TreeGrafter"/>
</dbReference>
<evidence type="ECO:0000256" key="16">
    <source>
        <dbReference type="ARBA" id="ARBA00023136"/>
    </source>
</evidence>
<dbReference type="CDD" id="cd09601">
    <property type="entry name" value="M1_APN-Q_like"/>
    <property type="match status" value="1"/>
</dbReference>
<evidence type="ECO:0000259" key="24">
    <source>
        <dbReference type="Pfam" id="PF01433"/>
    </source>
</evidence>
<dbReference type="GO" id="GO:0043171">
    <property type="term" value="P:peptide catabolic process"/>
    <property type="evidence" value="ECO:0007669"/>
    <property type="project" value="TreeGrafter"/>
</dbReference>
<dbReference type="SUPFAM" id="SSF55486">
    <property type="entry name" value="Metalloproteases ('zincins'), catalytic domain"/>
    <property type="match status" value="1"/>
</dbReference>
<dbReference type="InterPro" id="IPR034016">
    <property type="entry name" value="M1_APN-typ"/>
</dbReference>
<feature type="binding site" evidence="20">
    <location>
        <position position="368"/>
    </location>
    <ligand>
        <name>Zn(2+)</name>
        <dbReference type="ChEBI" id="CHEBI:29105"/>
        <note>catalytic</note>
    </ligand>
</feature>
<feature type="transmembrane region" description="Helical" evidence="22">
    <location>
        <begin position="12"/>
        <end position="35"/>
    </location>
</feature>
<evidence type="ECO:0000256" key="10">
    <source>
        <dbReference type="ARBA" id="ARBA00022782"/>
    </source>
</evidence>
<dbReference type="GO" id="GO:0008270">
    <property type="term" value="F:zinc ion binding"/>
    <property type="evidence" value="ECO:0007669"/>
    <property type="project" value="UniProtKB-UniRule"/>
</dbReference>
<accession>A0A8C9SGG0</accession>
<dbReference type="GO" id="GO:0042277">
    <property type="term" value="F:peptide binding"/>
    <property type="evidence" value="ECO:0007669"/>
    <property type="project" value="TreeGrafter"/>
</dbReference>
<keyword evidence="11 22" id="KW-0378">Hydrolase</keyword>
<feature type="compositionally biased region" description="Pro residues" evidence="23">
    <location>
        <begin position="42"/>
        <end position="61"/>
    </location>
</feature>
<proteinExistence type="inferred from homology"/>
<dbReference type="Proteomes" id="UP000694397">
    <property type="component" value="Chromosome 7"/>
</dbReference>
<dbReference type="PANTHER" id="PTHR11533">
    <property type="entry name" value="PROTEASE M1 ZINC METALLOPROTEASE"/>
    <property type="match status" value="1"/>
</dbReference>
<evidence type="ECO:0000256" key="23">
    <source>
        <dbReference type="SAM" id="MobiDB-lite"/>
    </source>
</evidence>
<keyword evidence="17" id="KW-0325">Glycoprotein</keyword>
<keyword evidence="8 22" id="KW-0812">Transmembrane</keyword>
<dbReference type="OrthoDB" id="510539at2759"/>
<dbReference type="Pfam" id="PF17900">
    <property type="entry name" value="Peptidase_M1_N"/>
    <property type="match status" value="1"/>
</dbReference>
<dbReference type="PANTHER" id="PTHR11533:SF259">
    <property type="entry name" value="AMINOPEPTIDASE"/>
    <property type="match status" value="1"/>
</dbReference>
<keyword evidence="13" id="KW-0735">Signal-anchor</keyword>
<feature type="binding site" evidence="20">
    <location>
        <position position="372"/>
    </location>
    <ligand>
        <name>Zn(2+)</name>
        <dbReference type="ChEBI" id="CHEBI:29105"/>
        <note>catalytic</note>
    </ligand>
</feature>
<dbReference type="GO" id="GO:0006508">
    <property type="term" value="P:proteolysis"/>
    <property type="evidence" value="ECO:0007669"/>
    <property type="project" value="UniProtKB-KW"/>
</dbReference>
<evidence type="ECO:0000256" key="13">
    <source>
        <dbReference type="ARBA" id="ARBA00022968"/>
    </source>
</evidence>
<dbReference type="GO" id="GO:0016285">
    <property type="term" value="F:alanyl aminopeptidase activity"/>
    <property type="evidence" value="ECO:0007669"/>
    <property type="project" value="UniProtKB-EC"/>
</dbReference>
<reference evidence="27" key="2">
    <citation type="submission" date="2025-08" db="UniProtKB">
        <authorList>
            <consortium name="Ensembl"/>
        </authorList>
    </citation>
    <scope>IDENTIFICATION</scope>
</reference>
<evidence type="ECO:0000313" key="28">
    <source>
        <dbReference type="Proteomes" id="UP000694397"/>
    </source>
</evidence>
<dbReference type="InterPro" id="IPR050344">
    <property type="entry name" value="Peptidase_M1_aminopeptidases"/>
</dbReference>
<evidence type="ECO:0000256" key="15">
    <source>
        <dbReference type="ARBA" id="ARBA00023049"/>
    </source>
</evidence>
<dbReference type="InterPro" id="IPR014782">
    <property type="entry name" value="Peptidase_M1_dom"/>
</dbReference>
<comment type="similarity">
    <text evidence="3 22">Belongs to the peptidase M1 family.</text>
</comment>
<evidence type="ECO:0000256" key="12">
    <source>
        <dbReference type="ARBA" id="ARBA00022833"/>
    </source>
</evidence>
<dbReference type="InterPro" id="IPR001930">
    <property type="entry name" value="Peptidase_M1"/>
</dbReference>
<feature type="site" description="Transition state stabilizer" evidence="21">
    <location>
        <position position="457"/>
    </location>
</feature>
<keyword evidence="12 20" id="KW-0862">Zinc</keyword>
<dbReference type="Ensembl" id="ENSSFOT00015037419.2">
    <property type="protein sequence ID" value="ENSSFOP00015037016.2"/>
    <property type="gene ID" value="ENSSFOG00015023549.2"/>
</dbReference>
<evidence type="ECO:0000256" key="22">
    <source>
        <dbReference type="RuleBase" id="RU364040"/>
    </source>
</evidence>
<evidence type="ECO:0000256" key="5">
    <source>
        <dbReference type="ARBA" id="ARBA00022641"/>
    </source>
</evidence>
<evidence type="ECO:0000256" key="4">
    <source>
        <dbReference type="ARBA" id="ARBA00022438"/>
    </source>
</evidence>
<dbReference type="FunFam" id="1.25.50.20:FF:000012">
    <property type="entry name" value="Aminopeptidase N"/>
    <property type="match status" value="1"/>
</dbReference>
<dbReference type="EC" id="3.4.11.-" evidence="22"/>
<feature type="domain" description="ERAP1-like C-terminal" evidence="25">
    <location>
        <begin position="583"/>
        <end position="904"/>
    </location>
</feature>
<evidence type="ECO:0000256" key="11">
    <source>
        <dbReference type="ARBA" id="ARBA00022801"/>
    </source>
</evidence>
<dbReference type="Gene3D" id="1.10.390.10">
    <property type="entry name" value="Neutral Protease Domain 2"/>
    <property type="match status" value="1"/>
</dbReference>
<dbReference type="InterPro" id="IPR024571">
    <property type="entry name" value="ERAP1-like_C_dom"/>
</dbReference>
<keyword evidence="6" id="KW-0037">Angiogenesis</keyword>
<evidence type="ECO:0000256" key="6">
    <source>
        <dbReference type="ARBA" id="ARBA00022657"/>
    </source>
</evidence>
<dbReference type="Pfam" id="PF11838">
    <property type="entry name" value="ERAP1_C"/>
    <property type="match status" value="1"/>
</dbReference>
<evidence type="ECO:0000256" key="1">
    <source>
        <dbReference type="ARBA" id="ARBA00000098"/>
    </source>
</evidence>
<evidence type="ECO:0000256" key="19">
    <source>
        <dbReference type="PIRSR" id="PIRSR634016-1"/>
    </source>
</evidence>
<dbReference type="GeneTree" id="ENSGT00940000154876"/>
<dbReference type="GO" id="GO:0001525">
    <property type="term" value="P:angiogenesis"/>
    <property type="evidence" value="ECO:0007669"/>
    <property type="project" value="UniProtKB-KW"/>
</dbReference>
<gene>
    <name evidence="27" type="primary">anpeplb</name>
</gene>
<dbReference type="FunFam" id="1.10.390.10:FF:000016">
    <property type="entry name" value="Glutamyl aminopeptidase"/>
    <property type="match status" value="1"/>
</dbReference>
<feature type="region of interest" description="Disordered" evidence="23">
    <location>
        <begin position="41"/>
        <end position="61"/>
    </location>
</feature>
<keyword evidence="5" id="KW-0765">Sulfation</keyword>
<feature type="domain" description="Peptidase M1 membrane alanine aminopeptidase" evidence="24">
    <location>
        <begin position="296"/>
        <end position="511"/>
    </location>
</feature>
<evidence type="ECO:0000256" key="8">
    <source>
        <dbReference type="ARBA" id="ARBA00022692"/>
    </source>
</evidence>
<evidence type="ECO:0000256" key="18">
    <source>
        <dbReference type="ARBA" id="ARBA00047171"/>
    </source>
</evidence>
<dbReference type="GO" id="GO:0030154">
    <property type="term" value="P:cell differentiation"/>
    <property type="evidence" value="ECO:0007669"/>
    <property type="project" value="UniProtKB-KW"/>
</dbReference>
<organism evidence="27 28">
    <name type="scientific">Scleropages formosus</name>
    <name type="common">Asian bonytongue</name>
    <name type="synonym">Osteoglossum formosum</name>
    <dbReference type="NCBI Taxonomy" id="113540"/>
    <lineage>
        <taxon>Eukaryota</taxon>
        <taxon>Metazoa</taxon>
        <taxon>Chordata</taxon>
        <taxon>Craniata</taxon>
        <taxon>Vertebrata</taxon>
        <taxon>Euteleostomi</taxon>
        <taxon>Actinopterygii</taxon>
        <taxon>Neopterygii</taxon>
        <taxon>Teleostei</taxon>
        <taxon>Osteoglossocephala</taxon>
        <taxon>Osteoglossomorpha</taxon>
        <taxon>Osteoglossiformes</taxon>
        <taxon>Osteoglossidae</taxon>
        <taxon>Scleropages</taxon>
    </lineage>
</organism>
<dbReference type="Gene3D" id="2.60.40.1730">
    <property type="entry name" value="tricorn interacting facor f3 domain"/>
    <property type="match status" value="1"/>
</dbReference>
<dbReference type="FunFam" id="2.60.40.1730:FF:000012">
    <property type="entry name" value="Aminopeptidase N"/>
    <property type="match status" value="1"/>
</dbReference>
<evidence type="ECO:0000313" key="27">
    <source>
        <dbReference type="Ensembl" id="ENSSFOP00015037016.2"/>
    </source>
</evidence>
<evidence type="ECO:0000256" key="14">
    <source>
        <dbReference type="ARBA" id="ARBA00022989"/>
    </source>
</evidence>
<comment type="catalytic activity">
    <reaction evidence="1">
        <text>Release of an N-terminal amino acid, Xaa-|-Yaa- from a peptide, amide or arylamide. Xaa is preferably Ala, but may be most amino acids including Pro (slow action). When a terminal hydrophobic residue is followed by a prolyl residue, the two may be released as an intact Xaa-Pro dipeptide.</text>
        <dbReference type="EC" id="3.4.11.2"/>
    </reaction>
</comment>
<dbReference type="GO" id="GO:0005737">
    <property type="term" value="C:cytoplasm"/>
    <property type="evidence" value="ECO:0007669"/>
    <property type="project" value="TreeGrafter"/>
</dbReference>
<evidence type="ECO:0000259" key="26">
    <source>
        <dbReference type="Pfam" id="PF17900"/>
    </source>
</evidence>
<evidence type="ECO:0000256" key="3">
    <source>
        <dbReference type="ARBA" id="ARBA00010136"/>
    </source>
</evidence>
<dbReference type="GO" id="GO:0005886">
    <property type="term" value="C:plasma membrane"/>
    <property type="evidence" value="ECO:0007669"/>
    <property type="project" value="TreeGrafter"/>
</dbReference>
<protein>
    <recommendedName>
        <fullName evidence="22">Aminopeptidase</fullName>
        <ecNumber evidence="22">3.4.11.-</ecNumber>
    </recommendedName>
</protein>
<dbReference type="PRINTS" id="PR00756">
    <property type="entry name" value="ALADIPTASE"/>
</dbReference>
<keyword evidence="4 22" id="KW-0031">Aminopeptidase</keyword>
<dbReference type="AlphaFoldDB" id="A0A8C9SGG0"/>
<feature type="domain" description="Aminopeptidase N-like N-terminal" evidence="26">
    <location>
        <begin position="69"/>
        <end position="265"/>
    </location>
</feature>
<feature type="active site" description="Proton acceptor" evidence="19">
    <location>
        <position position="369"/>
    </location>
</feature>
<sequence>MSKGVYVSKALAVSIIVVTVLAVSSIITMLVVYNIQIEKNPPQRPPTNSPTTPFPTGPPPNLRLPGDLVPEKYNVYLQTYFYTRLSNVTNQTFAFNGNATVYFKCLKTTKKIFMHSKDLNITLFRVTDENGDVVAGRLTLWDDESNFLEVELESALKANKNYIFFTTFEGEMFDDLAGLYISKYTENGEDRYLAASQMQPTDARKVFPCFDEPAMKAIFDITIIHRRDTTALSNAKTKESWVTTIDDEQWLVTHFYPTRKMSTYLLAFTVSEFKEEKSDNLTWARPEAVDANHTKYAQEKSIEILMFYEEEFGIPYPLSKLDQIALPDFSAGAMENWGLITYRETALLYEEGVSSTSNKEWIVTVIAHEVAHQWFGNLVTMKWWNDLWLNEGFATYISYKGVNKAEASWGINDLFVLHETQPVMQVDSLASSHPLSSGEKDVQTPSDITELFDSITYSKVLFSLSWSFMFFNYKSYLKAYEYSNAEYKDLWSHLQMVINSEIRVEEVMKTWTQQMGYPVITINTTSGEVLQQHFLLNQTSHYNFTWQVPIKVMKSGSSTLEADLLTRKGPVQKVMYQASGNQWLLANVNCTGYFRVNYNPQNWERLLKQLESNHKNIPVINRGQLIDDAFNLARAKYINTTLALNTTKYLRNETEYIPWESALENLDYFILMFDRSEVYGPMKAYMRKQVYNLYKYFEPYTMNMTCISNQYNQINAISVACSNDLEDCKETASKLFREWMNNASNKIHPNLKSTIYCNAIAAGGEEEWDFAWQMYMNATIASEKDKLRYALSCTENVWILNRYLSYTLDPSKIRKMDSVSTINYIARNVVGQSLAWDFVRSQWSYISQEYGGGIMSLGSLIDGVTERFSTVFELQQLRQFQKDHGEGSFGSATRALQQAMERTEANIKWVQENKQTVLEWFRRETTNL</sequence>
<reference evidence="27 28" key="1">
    <citation type="submission" date="2019-04" db="EMBL/GenBank/DDBJ databases">
        <authorList>
            <consortium name="Wellcome Sanger Institute Data Sharing"/>
        </authorList>
    </citation>
    <scope>NUCLEOTIDE SEQUENCE [LARGE SCALE GENOMIC DNA]</scope>
</reference>
<keyword evidence="15 22" id="KW-0482">Metalloprotease</keyword>
<comment type="cofactor">
    <cofactor evidence="20 22">
        <name>Zn(2+)</name>
        <dbReference type="ChEBI" id="CHEBI:29105"/>
    </cofactor>
    <text evidence="20 22">Binds 1 zinc ion per subunit.</text>
</comment>
<dbReference type="InterPro" id="IPR045357">
    <property type="entry name" value="Aminopeptidase_N-like_N"/>
</dbReference>
<comment type="subunit">
    <text evidence="18">Homodimer. Interacts with SLC6A19.</text>
</comment>
<keyword evidence="9 20" id="KW-0479">Metal-binding</keyword>
<keyword evidence="7 22" id="KW-0645">Protease</keyword>
<keyword evidence="14 22" id="KW-1133">Transmembrane helix</keyword>
<keyword evidence="10" id="KW-0221">Differentiation</keyword>
<evidence type="ECO:0000256" key="17">
    <source>
        <dbReference type="ARBA" id="ARBA00023180"/>
    </source>
</evidence>
<evidence type="ECO:0000256" key="20">
    <source>
        <dbReference type="PIRSR" id="PIRSR634016-3"/>
    </source>
</evidence>
<keyword evidence="16 22" id="KW-0472">Membrane</keyword>
<keyword evidence="28" id="KW-1185">Reference proteome</keyword>
<evidence type="ECO:0000256" key="2">
    <source>
        <dbReference type="ARBA" id="ARBA00004606"/>
    </source>
</evidence>
<dbReference type="GO" id="GO:0070006">
    <property type="term" value="F:metalloaminopeptidase activity"/>
    <property type="evidence" value="ECO:0007669"/>
    <property type="project" value="TreeGrafter"/>
</dbReference>